<dbReference type="InterPro" id="IPR037923">
    <property type="entry name" value="HTH-like"/>
</dbReference>
<dbReference type="AlphaFoldDB" id="A0A1N6RGN9"/>
<reference evidence="5" key="3">
    <citation type="submission" date="2017-03" db="EMBL/GenBank/DDBJ databases">
        <authorList>
            <person name="Dastager S.G."/>
            <person name="Neurgaonkar P.S."/>
            <person name="Dharne M.S."/>
        </authorList>
    </citation>
    <scope>NUCLEOTIDE SEQUENCE</scope>
    <source>
        <strain evidence="5">DSM 25145</strain>
    </source>
</reference>
<dbReference type="GO" id="GO:0003700">
    <property type="term" value="F:DNA-binding transcription factor activity"/>
    <property type="evidence" value="ECO:0007669"/>
    <property type="project" value="InterPro"/>
</dbReference>
<dbReference type="InterPro" id="IPR003313">
    <property type="entry name" value="AraC-bd"/>
</dbReference>
<dbReference type="Pfam" id="PF02311">
    <property type="entry name" value="AraC_binding"/>
    <property type="match status" value="1"/>
</dbReference>
<evidence type="ECO:0000259" key="4">
    <source>
        <dbReference type="PROSITE" id="PS01124"/>
    </source>
</evidence>
<keyword evidence="1" id="KW-0805">Transcription regulation</keyword>
<dbReference type="PANTHER" id="PTHR43280">
    <property type="entry name" value="ARAC-FAMILY TRANSCRIPTIONAL REGULATOR"/>
    <property type="match status" value="1"/>
</dbReference>
<evidence type="ECO:0000313" key="6">
    <source>
        <dbReference type="EMBL" id="SIQ28023.1"/>
    </source>
</evidence>
<dbReference type="EMBL" id="MWSK01000002">
    <property type="protein sequence ID" value="OXS79056.1"/>
    <property type="molecule type" value="Genomic_DNA"/>
</dbReference>
<keyword evidence="8" id="KW-1185">Reference proteome</keyword>
<evidence type="ECO:0000313" key="5">
    <source>
        <dbReference type="EMBL" id="OXS79056.1"/>
    </source>
</evidence>
<dbReference type="PROSITE" id="PS00041">
    <property type="entry name" value="HTH_ARAC_FAMILY_1"/>
    <property type="match status" value="1"/>
</dbReference>
<dbReference type="RefSeq" id="WP_052698341.1">
    <property type="nucleotide sequence ID" value="NZ_FTLX01000002.1"/>
</dbReference>
<sequence length="279" mass="32212">MNDWLYANYRHRTIGMEANTFDFHSHAQFEIYCFHSGDCKYLIRNAIYDLQPGDIIIMDGLTSHRANPALGVPYERSIVHFSAQWIKPLIESIGTPEWLAPFKEMNNSLLRGGDGPEREKIYGAIKEIVRLTEERVEAEAELKLLTATILLNIFKLSKGANDRLAMPKSEKDVHVEKTAAYIQQHFHEKITLDHISAALSISKFYLSRVFKEVTGITIMEYVMDCRLNKVKYELEMNPERVLYDIAVESGFESPAHFSRFFKKKVGLTPSEYRRRKGES</sequence>
<dbReference type="InterPro" id="IPR009057">
    <property type="entry name" value="Homeodomain-like_sf"/>
</dbReference>
<evidence type="ECO:0000256" key="1">
    <source>
        <dbReference type="ARBA" id="ARBA00023015"/>
    </source>
</evidence>
<dbReference type="InterPro" id="IPR018060">
    <property type="entry name" value="HTH_AraC"/>
</dbReference>
<dbReference type="Proteomes" id="UP000186385">
    <property type="component" value="Unassembled WGS sequence"/>
</dbReference>
<dbReference type="SMART" id="SM00342">
    <property type="entry name" value="HTH_ARAC"/>
    <property type="match status" value="1"/>
</dbReference>
<dbReference type="Pfam" id="PF12833">
    <property type="entry name" value="HTH_18"/>
    <property type="match status" value="1"/>
</dbReference>
<proteinExistence type="predicted"/>
<dbReference type="Gene3D" id="1.10.10.60">
    <property type="entry name" value="Homeodomain-like"/>
    <property type="match status" value="2"/>
</dbReference>
<dbReference type="OrthoDB" id="2713997at2"/>
<dbReference type="STRING" id="1017273.SAMN05443094_102123"/>
<dbReference type="PANTHER" id="PTHR43280:SF28">
    <property type="entry name" value="HTH-TYPE TRANSCRIPTIONAL ACTIVATOR RHAS"/>
    <property type="match status" value="1"/>
</dbReference>
<reference evidence="8" key="2">
    <citation type="submission" date="2017-03" db="EMBL/GenBank/DDBJ databases">
        <title>Bacillus sp. V-88(T) DSM27956, whole genome shotgun sequencing project.</title>
        <authorList>
            <person name="Dastager S.G."/>
            <person name="Neurgaonkar P.S."/>
            <person name="Dharne M.S."/>
        </authorList>
    </citation>
    <scope>NUCLEOTIDE SEQUENCE [LARGE SCALE GENOMIC DNA]</scope>
    <source>
        <strain evidence="8">DSM 25145</strain>
    </source>
</reference>
<dbReference type="InterPro" id="IPR018062">
    <property type="entry name" value="HTH_AraC-typ_CS"/>
</dbReference>
<accession>A0A1N6RGN9</accession>
<evidence type="ECO:0000313" key="7">
    <source>
        <dbReference type="Proteomes" id="UP000186385"/>
    </source>
</evidence>
<dbReference type="InterPro" id="IPR020449">
    <property type="entry name" value="Tscrpt_reg_AraC-type_HTH"/>
</dbReference>
<dbReference type="GO" id="GO:0043565">
    <property type="term" value="F:sequence-specific DNA binding"/>
    <property type="evidence" value="ECO:0007669"/>
    <property type="project" value="InterPro"/>
</dbReference>
<dbReference type="SUPFAM" id="SSF46689">
    <property type="entry name" value="Homeodomain-like"/>
    <property type="match status" value="2"/>
</dbReference>
<gene>
    <name evidence="5" type="ORF">B1B05_04565</name>
    <name evidence="6" type="ORF">SAMN05443094_102123</name>
</gene>
<dbReference type="EMBL" id="FTLX01000002">
    <property type="protein sequence ID" value="SIQ28023.1"/>
    <property type="molecule type" value="Genomic_DNA"/>
</dbReference>
<dbReference type="PROSITE" id="PS01124">
    <property type="entry name" value="HTH_ARAC_FAMILY_2"/>
    <property type="match status" value="1"/>
</dbReference>
<dbReference type="SUPFAM" id="SSF51215">
    <property type="entry name" value="Regulatory protein AraC"/>
    <property type="match status" value="1"/>
</dbReference>
<dbReference type="PRINTS" id="PR00032">
    <property type="entry name" value="HTHARAC"/>
</dbReference>
<evidence type="ECO:0000256" key="2">
    <source>
        <dbReference type="ARBA" id="ARBA00023125"/>
    </source>
</evidence>
<keyword evidence="3" id="KW-0804">Transcription</keyword>
<organism evidence="6 7">
    <name type="scientific">Domibacillus enclensis</name>
    <dbReference type="NCBI Taxonomy" id="1017273"/>
    <lineage>
        <taxon>Bacteria</taxon>
        <taxon>Bacillati</taxon>
        <taxon>Bacillota</taxon>
        <taxon>Bacilli</taxon>
        <taxon>Bacillales</taxon>
        <taxon>Bacillaceae</taxon>
        <taxon>Domibacillus</taxon>
    </lineage>
</organism>
<keyword evidence="2 6" id="KW-0238">DNA-binding</keyword>
<evidence type="ECO:0000313" key="8">
    <source>
        <dbReference type="Proteomes" id="UP000215545"/>
    </source>
</evidence>
<evidence type="ECO:0000256" key="3">
    <source>
        <dbReference type="ARBA" id="ARBA00023163"/>
    </source>
</evidence>
<protein>
    <submittedName>
        <fullName evidence="5">AraC family transcriptional regulator</fullName>
    </submittedName>
    <submittedName>
        <fullName evidence="6">AraC-type DNA-binding protein</fullName>
    </submittedName>
</protein>
<feature type="domain" description="HTH araC/xylS-type" evidence="4">
    <location>
        <begin position="176"/>
        <end position="275"/>
    </location>
</feature>
<reference evidence="6 7" key="1">
    <citation type="submission" date="2017-01" db="EMBL/GenBank/DDBJ databases">
        <authorList>
            <person name="Mah S.A."/>
            <person name="Swanson W.J."/>
            <person name="Moy G.W."/>
            <person name="Vacquier V.D."/>
        </authorList>
    </citation>
    <scope>NUCLEOTIDE SEQUENCE [LARGE SCALE GENOMIC DNA]</scope>
    <source>
        <strain evidence="6 7">NIO-1016</strain>
    </source>
</reference>
<name>A0A1N6RGN9_9BACI</name>
<dbReference type="Proteomes" id="UP000215545">
    <property type="component" value="Unassembled WGS sequence"/>
</dbReference>